<keyword evidence="1" id="KW-0677">Repeat</keyword>
<dbReference type="Pfam" id="PF20431">
    <property type="entry name" value="E_motif"/>
    <property type="match status" value="1"/>
</dbReference>
<dbReference type="InterPro" id="IPR011990">
    <property type="entry name" value="TPR-like_helical_dom_sf"/>
</dbReference>
<dbReference type="FunFam" id="1.25.40.10:FF:000090">
    <property type="entry name" value="Pentatricopeptide repeat-containing protein, chloroplastic"/>
    <property type="match status" value="1"/>
</dbReference>
<dbReference type="Pfam" id="PF01535">
    <property type="entry name" value="PPR"/>
    <property type="match status" value="3"/>
</dbReference>
<feature type="repeat" description="PPR" evidence="2">
    <location>
        <begin position="137"/>
        <end position="171"/>
    </location>
</feature>
<organism evidence="3 4">
    <name type="scientific">Hevea brasiliensis</name>
    <name type="common">Para rubber tree</name>
    <name type="synonym">Siphonia brasiliensis</name>
    <dbReference type="NCBI Taxonomy" id="3981"/>
    <lineage>
        <taxon>Eukaryota</taxon>
        <taxon>Viridiplantae</taxon>
        <taxon>Streptophyta</taxon>
        <taxon>Embryophyta</taxon>
        <taxon>Tracheophyta</taxon>
        <taxon>Spermatophyta</taxon>
        <taxon>Magnoliopsida</taxon>
        <taxon>eudicotyledons</taxon>
        <taxon>Gunneridae</taxon>
        <taxon>Pentapetalae</taxon>
        <taxon>rosids</taxon>
        <taxon>fabids</taxon>
        <taxon>Malpighiales</taxon>
        <taxon>Euphorbiaceae</taxon>
        <taxon>Crotonoideae</taxon>
        <taxon>Micrandreae</taxon>
        <taxon>Hevea</taxon>
    </lineage>
</organism>
<reference evidence="3 4" key="1">
    <citation type="journal article" date="2020" name="Mol. Plant">
        <title>The Chromosome-Based Rubber Tree Genome Provides New Insights into Spurge Genome Evolution and Rubber Biosynthesis.</title>
        <authorList>
            <person name="Liu J."/>
            <person name="Shi C."/>
            <person name="Shi C.C."/>
            <person name="Li W."/>
            <person name="Zhang Q.J."/>
            <person name="Zhang Y."/>
            <person name="Li K."/>
            <person name="Lu H.F."/>
            <person name="Shi C."/>
            <person name="Zhu S.T."/>
            <person name="Xiao Z.Y."/>
            <person name="Nan H."/>
            <person name="Yue Y."/>
            <person name="Zhu X.G."/>
            <person name="Wu Y."/>
            <person name="Hong X.N."/>
            <person name="Fan G.Y."/>
            <person name="Tong Y."/>
            <person name="Zhang D."/>
            <person name="Mao C.L."/>
            <person name="Liu Y.L."/>
            <person name="Hao S.J."/>
            <person name="Liu W.Q."/>
            <person name="Lv M.Q."/>
            <person name="Zhang H.B."/>
            <person name="Liu Y."/>
            <person name="Hu-Tang G.R."/>
            <person name="Wang J.P."/>
            <person name="Wang J.H."/>
            <person name="Sun Y.H."/>
            <person name="Ni S.B."/>
            <person name="Chen W.B."/>
            <person name="Zhang X.C."/>
            <person name="Jiao Y.N."/>
            <person name="Eichler E.E."/>
            <person name="Li G.H."/>
            <person name="Liu X."/>
            <person name="Gao L.Z."/>
        </authorList>
    </citation>
    <scope>NUCLEOTIDE SEQUENCE [LARGE SCALE GENOMIC DNA]</scope>
    <source>
        <strain evidence="4">cv. GT1</strain>
        <tissue evidence="3">Leaf</tissue>
    </source>
</reference>
<dbReference type="FunFam" id="1.25.40.10:FF:000285">
    <property type="entry name" value="Pentatricopeptide repeat-containing protein, chloroplastic"/>
    <property type="match status" value="1"/>
</dbReference>
<dbReference type="PROSITE" id="PS51375">
    <property type="entry name" value="PPR"/>
    <property type="match status" value="6"/>
</dbReference>
<dbReference type="Proteomes" id="UP000467840">
    <property type="component" value="Chromosome 2"/>
</dbReference>
<dbReference type="GO" id="GO:0003729">
    <property type="term" value="F:mRNA binding"/>
    <property type="evidence" value="ECO:0007669"/>
    <property type="project" value="UniProtKB-ARBA"/>
</dbReference>
<evidence type="ECO:0008006" key="5">
    <source>
        <dbReference type="Google" id="ProtNLM"/>
    </source>
</evidence>
<dbReference type="FunFam" id="1.25.40.10:FF:000073">
    <property type="entry name" value="Pentatricopeptide repeat-containing protein chloroplastic"/>
    <property type="match status" value="1"/>
</dbReference>
<feature type="repeat" description="PPR" evidence="2">
    <location>
        <begin position="477"/>
        <end position="511"/>
    </location>
</feature>
<dbReference type="GO" id="GO:0009451">
    <property type="term" value="P:RNA modification"/>
    <property type="evidence" value="ECO:0007669"/>
    <property type="project" value="InterPro"/>
</dbReference>
<feature type="repeat" description="PPR" evidence="2">
    <location>
        <begin position="341"/>
        <end position="375"/>
    </location>
</feature>
<comment type="caution">
    <text evidence="3">The sequence shown here is derived from an EMBL/GenBank/DDBJ whole genome shotgun (WGS) entry which is preliminary data.</text>
</comment>
<feature type="repeat" description="PPR" evidence="2">
    <location>
        <begin position="239"/>
        <end position="273"/>
    </location>
</feature>
<evidence type="ECO:0000256" key="2">
    <source>
        <dbReference type="PROSITE-ProRule" id="PRU00708"/>
    </source>
</evidence>
<gene>
    <name evidence="3" type="ORF">GH714_015843</name>
</gene>
<dbReference type="InterPro" id="IPR002885">
    <property type="entry name" value="PPR_rpt"/>
</dbReference>
<dbReference type="EMBL" id="JAAGAX010000015">
    <property type="protein sequence ID" value="KAF2290855.1"/>
    <property type="molecule type" value="Genomic_DNA"/>
</dbReference>
<proteinExistence type="predicted"/>
<dbReference type="Pfam" id="PF13041">
    <property type="entry name" value="PPR_2"/>
    <property type="match status" value="4"/>
</dbReference>
<evidence type="ECO:0000313" key="4">
    <source>
        <dbReference type="Proteomes" id="UP000467840"/>
    </source>
</evidence>
<dbReference type="Gene3D" id="1.25.40.10">
    <property type="entry name" value="Tetratricopeptide repeat domain"/>
    <property type="match status" value="5"/>
</dbReference>
<dbReference type="PANTHER" id="PTHR47926">
    <property type="entry name" value="PENTATRICOPEPTIDE REPEAT-CONTAINING PROTEIN"/>
    <property type="match status" value="1"/>
</dbReference>
<dbReference type="AlphaFoldDB" id="A0A6A6KRJ7"/>
<evidence type="ECO:0000256" key="1">
    <source>
        <dbReference type="ARBA" id="ARBA00022737"/>
    </source>
</evidence>
<name>A0A6A6KRJ7_HEVBR</name>
<accession>A0A6A6KRJ7</accession>
<dbReference type="PANTHER" id="PTHR47926:SF347">
    <property type="entry name" value="PENTATRICOPEPTIDE REPEAT-CONTAINING PROTEIN"/>
    <property type="match status" value="1"/>
</dbReference>
<feature type="repeat" description="PPR" evidence="2">
    <location>
        <begin position="208"/>
        <end position="238"/>
    </location>
</feature>
<feature type="repeat" description="PPR" evidence="2">
    <location>
        <begin position="442"/>
        <end position="476"/>
    </location>
</feature>
<keyword evidence="4" id="KW-1185">Reference proteome</keyword>
<evidence type="ECO:0000313" key="3">
    <source>
        <dbReference type="EMBL" id="KAF2290855.1"/>
    </source>
</evidence>
<dbReference type="InterPro" id="IPR046960">
    <property type="entry name" value="PPR_At4g14850-like_plant"/>
</dbReference>
<protein>
    <recommendedName>
        <fullName evidence="5">Pentacotripeptide-repeat region of PRORP domain-containing protein</fullName>
    </recommendedName>
</protein>
<dbReference type="InterPro" id="IPR046848">
    <property type="entry name" value="E_motif"/>
</dbReference>
<sequence>MSHSIHEIEVAKIKIYITPVSSKPTLHINSSLHRINFNCPLQNQRFDLKRTPWPNNCTVSTRAPSRRCPCKRLHHPFTTQSLLFFGVPSLWLQLHCVVLKSGLVYDPVISNALMPFYAKSSDVELALKVFDTMPLRDSISWNSIINCCVQKGRITKAYELFKEMYKCGFVPKPELLASFISLCVRLGNLKLGRAIHALVIADERIEEEAFVLTSLVDWYCKCGYLSMALRLFDRMEVKNEVSWTAMLSGCIANLDYGMAVDCFRAMQMNGVKPNRITLIAVLPACAELGCIKHGKEIHGYAFRQGFDLDHHFLSSLIHMYCKSGKSMHPAKLIFERSKVKDVVIWSSIIGSYSRSGHSVEAMSLFKRMRAEGIEPNSVTLLAVITACTNLTELELGNATHGYIVKCGLNFDIFIGNALINMYSKYGCLVASHQIFKEMHIKDSVSWSTLIAGYGLHGYGKEALCLFHDMQDRMVEPDAITLIAILSACNHTGLVKEGKQIFDNVKQEGKIPLTIEHYACLIDLLGKSGKIDDAFDIVQTMPLKPSATIWSSLVSACKTHGRFEIAEMLAHHLIKSEPGNAANHTLLSVIYAESKNWPGVEEVRRFMRAQGLNKTYGFSQISIGNSASFPI</sequence>
<dbReference type="NCBIfam" id="TIGR00756">
    <property type="entry name" value="PPR"/>
    <property type="match status" value="5"/>
</dbReference>